<accession>X1RRY1</accession>
<dbReference type="EMBL" id="BARW01005069">
    <property type="protein sequence ID" value="GAI69731.1"/>
    <property type="molecule type" value="Genomic_DNA"/>
</dbReference>
<feature type="non-terminal residue" evidence="1">
    <location>
        <position position="247"/>
    </location>
</feature>
<protein>
    <recommendedName>
        <fullName evidence="2">Wadjet protein JetD C-terminal domain-containing protein</fullName>
    </recommendedName>
</protein>
<organism evidence="1">
    <name type="scientific">marine sediment metagenome</name>
    <dbReference type="NCBI Taxonomy" id="412755"/>
    <lineage>
        <taxon>unclassified sequences</taxon>
        <taxon>metagenomes</taxon>
        <taxon>ecological metagenomes</taxon>
    </lineage>
</organism>
<name>X1RRY1_9ZZZZ</name>
<gene>
    <name evidence="1" type="ORF">S12H4_11337</name>
</gene>
<evidence type="ECO:0008006" key="2">
    <source>
        <dbReference type="Google" id="ProtNLM"/>
    </source>
</evidence>
<dbReference type="AlphaFoldDB" id="X1RRY1"/>
<evidence type="ECO:0000313" key="1">
    <source>
        <dbReference type="EMBL" id="GAI69731.1"/>
    </source>
</evidence>
<sequence length="247" mass="29415">MWQPRQKQQQILERGWYWKESVPYGVNARWIFYKLYDYDHLFDADKKQAYHNLFLPLFSKARKQFYGNWKPNSLVDDSREEFLNGFGYFNEEEWLEIGISKQECILDKWQYSKYYVEIWFEAFAMKGQFEYFAPNISLVPFKGDASIEYKWRVAKRLEQMAERYPGKPIKILYFGDLDQKGLEIPKNALRDIKNWCSVSFDFIRGGLNLGDETKFNLGTSIDKISSYQWESLSHEQAGELITSVING</sequence>
<reference evidence="1" key="1">
    <citation type="journal article" date="2014" name="Front. Microbiol.">
        <title>High frequency of phylogenetically diverse reductive dehalogenase-homologous genes in deep subseafloor sedimentary metagenomes.</title>
        <authorList>
            <person name="Kawai M."/>
            <person name="Futagami T."/>
            <person name="Toyoda A."/>
            <person name="Takaki Y."/>
            <person name="Nishi S."/>
            <person name="Hori S."/>
            <person name="Arai W."/>
            <person name="Tsubouchi T."/>
            <person name="Morono Y."/>
            <person name="Uchiyama I."/>
            <person name="Ito T."/>
            <person name="Fujiyama A."/>
            <person name="Inagaki F."/>
            <person name="Takami H."/>
        </authorList>
    </citation>
    <scope>NUCLEOTIDE SEQUENCE</scope>
    <source>
        <strain evidence="1">Expedition CK06-06</strain>
    </source>
</reference>
<proteinExistence type="predicted"/>
<comment type="caution">
    <text evidence="1">The sequence shown here is derived from an EMBL/GenBank/DDBJ whole genome shotgun (WGS) entry which is preliminary data.</text>
</comment>